<feature type="region of interest" description="Disordered" evidence="1">
    <location>
        <begin position="66"/>
        <end position="88"/>
    </location>
</feature>
<dbReference type="Proteomes" id="UP001066276">
    <property type="component" value="Chromosome 3_1"/>
</dbReference>
<gene>
    <name evidence="2" type="ORF">NDU88_004857</name>
</gene>
<sequence length="88" mass="9681">MPEKRRVGSDRSSRWMAERGRGVEDCLDQNIGWCGPGTGEDGEKMPSGEQREGRLHLCEDVLLEDQGAVQRADRPRSGESVASPGMSH</sequence>
<protein>
    <submittedName>
        <fullName evidence="2">Uncharacterized protein</fullName>
    </submittedName>
</protein>
<evidence type="ECO:0000256" key="1">
    <source>
        <dbReference type="SAM" id="MobiDB-lite"/>
    </source>
</evidence>
<organism evidence="2 3">
    <name type="scientific">Pleurodeles waltl</name>
    <name type="common">Iberian ribbed newt</name>
    <dbReference type="NCBI Taxonomy" id="8319"/>
    <lineage>
        <taxon>Eukaryota</taxon>
        <taxon>Metazoa</taxon>
        <taxon>Chordata</taxon>
        <taxon>Craniata</taxon>
        <taxon>Vertebrata</taxon>
        <taxon>Euteleostomi</taxon>
        <taxon>Amphibia</taxon>
        <taxon>Batrachia</taxon>
        <taxon>Caudata</taxon>
        <taxon>Salamandroidea</taxon>
        <taxon>Salamandridae</taxon>
        <taxon>Pleurodelinae</taxon>
        <taxon>Pleurodeles</taxon>
    </lineage>
</organism>
<evidence type="ECO:0000313" key="2">
    <source>
        <dbReference type="EMBL" id="KAJ1188092.1"/>
    </source>
</evidence>
<dbReference type="AlphaFoldDB" id="A0AAV7UGB7"/>
<keyword evidence="3" id="KW-1185">Reference proteome</keyword>
<comment type="caution">
    <text evidence="2">The sequence shown here is derived from an EMBL/GenBank/DDBJ whole genome shotgun (WGS) entry which is preliminary data.</text>
</comment>
<reference evidence="2" key="1">
    <citation type="journal article" date="2022" name="bioRxiv">
        <title>Sequencing and chromosome-scale assembly of the giantPleurodeles waltlgenome.</title>
        <authorList>
            <person name="Brown T."/>
            <person name="Elewa A."/>
            <person name="Iarovenko S."/>
            <person name="Subramanian E."/>
            <person name="Araus A.J."/>
            <person name="Petzold A."/>
            <person name="Susuki M."/>
            <person name="Suzuki K.-i.T."/>
            <person name="Hayashi T."/>
            <person name="Toyoda A."/>
            <person name="Oliveira C."/>
            <person name="Osipova E."/>
            <person name="Leigh N.D."/>
            <person name="Simon A."/>
            <person name="Yun M.H."/>
        </authorList>
    </citation>
    <scope>NUCLEOTIDE SEQUENCE</scope>
    <source>
        <strain evidence="2">20211129_DDA</strain>
        <tissue evidence="2">Liver</tissue>
    </source>
</reference>
<accession>A0AAV7UGB7</accession>
<dbReference type="EMBL" id="JANPWB010000005">
    <property type="protein sequence ID" value="KAJ1188092.1"/>
    <property type="molecule type" value="Genomic_DNA"/>
</dbReference>
<proteinExistence type="predicted"/>
<evidence type="ECO:0000313" key="3">
    <source>
        <dbReference type="Proteomes" id="UP001066276"/>
    </source>
</evidence>
<name>A0AAV7UGB7_PLEWA</name>